<name>A0A1X7L0H8_9BACT</name>
<organism evidence="2 3">
    <name type="scientific">Marivirga sericea</name>
    <dbReference type="NCBI Taxonomy" id="1028"/>
    <lineage>
        <taxon>Bacteria</taxon>
        <taxon>Pseudomonadati</taxon>
        <taxon>Bacteroidota</taxon>
        <taxon>Cytophagia</taxon>
        <taxon>Cytophagales</taxon>
        <taxon>Marivirgaceae</taxon>
        <taxon>Marivirga</taxon>
    </lineage>
</organism>
<accession>A0A1X7L0H8</accession>
<dbReference type="RefSeq" id="WP_085518473.1">
    <property type="nucleotide sequence ID" value="NZ_FXAW01000007.1"/>
</dbReference>
<evidence type="ECO:0008006" key="4">
    <source>
        <dbReference type="Google" id="ProtNLM"/>
    </source>
</evidence>
<feature type="transmembrane region" description="Helical" evidence="1">
    <location>
        <begin position="12"/>
        <end position="33"/>
    </location>
</feature>
<dbReference type="AlphaFoldDB" id="A0A1X7L0H8"/>
<protein>
    <recommendedName>
        <fullName evidence="4">DUF2798 domain-containing protein</fullName>
    </recommendedName>
</protein>
<dbReference type="OrthoDB" id="953831at68336"/>
<dbReference type="InterPro" id="IPR021529">
    <property type="entry name" value="DUF2798"/>
</dbReference>
<evidence type="ECO:0000313" key="3">
    <source>
        <dbReference type="Proteomes" id="UP000193804"/>
    </source>
</evidence>
<evidence type="ECO:0000256" key="1">
    <source>
        <dbReference type="SAM" id="Phobius"/>
    </source>
</evidence>
<dbReference type="Pfam" id="PF11391">
    <property type="entry name" value="DUF2798"/>
    <property type="match status" value="1"/>
</dbReference>
<keyword evidence="3" id="KW-1185">Reference proteome</keyword>
<proteinExistence type="predicted"/>
<evidence type="ECO:0000313" key="2">
    <source>
        <dbReference type="EMBL" id="SMG47004.1"/>
    </source>
</evidence>
<gene>
    <name evidence="2" type="ORF">SAMN05661096_03340</name>
</gene>
<reference evidence="3" key="1">
    <citation type="submission" date="2017-04" db="EMBL/GenBank/DDBJ databases">
        <authorList>
            <person name="Varghese N."/>
            <person name="Submissions S."/>
        </authorList>
    </citation>
    <scope>NUCLEOTIDE SEQUENCE [LARGE SCALE GENOMIC DNA]</scope>
    <source>
        <strain evidence="3">DSM 4125</strain>
    </source>
</reference>
<dbReference type="STRING" id="1028.SAMN05661096_03340"/>
<keyword evidence="1" id="KW-1133">Transmembrane helix</keyword>
<keyword evidence="1" id="KW-0812">Transmembrane</keyword>
<dbReference type="EMBL" id="FXAW01000007">
    <property type="protein sequence ID" value="SMG47004.1"/>
    <property type="molecule type" value="Genomic_DNA"/>
</dbReference>
<dbReference type="Proteomes" id="UP000193804">
    <property type="component" value="Unassembled WGS sequence"/>
</dbReference>
<sequence length="78" mass="9085">MKKIPNKFRMVIFVFFMTLFIGLIMSAIMTWRIEGLSPDFLASWIVRFIQTWIIVIPTVAVVIPIVTKITNKLVENEN</sequence>
<keyword evidence="1" id="KW-0472">Membrane</keyword>
<feature type="transmembrane region" description="Helical" evidence="1">
    <location>
        <begin position="45"/>
        <end position="66"/>
    </location>
</feature>